<proteinExistence type="predicted"/>
<evidence type="ECO:0000313" key="2">
    <source>
        <dbReference type="Proteomes" id="UP001153269"/>
    </source>
</evidence>
<organism evidence="1 2">
    <name type="scientific">Pleuronectes platessa</name>
    <name type="common">European plaice</name>
    <dbReference type="NCBI Taxonomy" id="8262"/>
    <lineage>
        <taxon>Eukaryota</taxon>
        <taxon>Metazoa</taxon>
        <taxon>Chordata</taxon>
        <taxon>Craniata</taxon>
        <taxon>Vertebrata</taxon>
        <taxon>Euteleostomi</taxon>
        <taxon>Actinopterygii</taxon>
        <taxon>Neopterygii</taxon>
        <taxon>Teleostei</taxon>
        <taxon>Neoteleostei</taxon>
        <taxon>Acanthomorphata</taxon>
        <taxon>Carangaria</taxon>
        <taxon>Pleuronectiformes</taxon>
        <taxon>Pleuronectoidei</taxon>
        <taxon>Pleuronectidae</taxon>
        <taxon>Pleuronectes</taxon>
    </lineage>
</organism>
<accession>A0A9N7UH25</accession>
<dbReference type="Proteomes" id="UP001153269">
    <property type="component" value="Unassembled WGS sequence"/>
</dbReference>
<sequence length="129" mass="13994">MNKSRAGFLLKGKLGPAMQERTFLEMKPVYGASEGSEAYHWSSGHANSKRAHSEWALMDVVPLEEDMPDLPVPDNRLCLPGGALRGRAVLFVTVCSVTVSTLQGPRHIPPPWLARSLASSTPEQVASGR</sequence>
<evidence type="ECO:0000313" key="1">
    <source>
        <dbReference type="EMBL" id="CAB1431933.1"/>
    </source>
</evidence>
<dbReference type="AlphaFoldDB" id="A0A9N7UH25"/>
<dbReference type="EMBL" id="CADEAL010001390">
    <property type="protein sequence ID" value="CAB1431933.1"/>
    <property type="molecule type" value="Genomic_DNA"/>
</dbReference>
<name>A0A9N7UH25_PLEPL</name>
<gene>
    <name evidence="1" type="ORF">PLEPLA_LOCUS19990</name>
</gene>
<protein>
    <submittedName>
        <fullName evidence="1">Uncharacterized protein</fullName>
    </submittedName>
</protein>
<reference evidence="1" key="1">
    <citation type="submission" date="2020-03" db="EMBL/GenBank/DDBJ databases">
        <authorList>
            <person name="Weist P."/>
        </authorList>
    </citation>
    <scope>NUCLEOTIDE SEQUENCE</scope>
</reference>
<keyword evidence="2" id="KW-1185">Reference proteome</keyword>
<comment type="caution">
    <text evidence="1">The sequence shown here is derived from an EMBL/GenBank/DDBJ whole genome shotgun (WGS) entry which is preliminary data.</text>
</comment>